<dbReference type="EMBL" id="CABVHB010000020">
    <property type="protein sequence ID" value="VVM93859.1"/>
    <property type="molecule type" value="Genomic_DNA"/>
</dbReference>
<dbReference type="Proteomes" id="UP000344274">
    <property type="component" value="Unassembled WGS sequence"/>
</dbReference>
<protein>
    <recommendedName>
        <fullName evidence="3">Prophage PSSB64-02</fullName>
    </recommendedName>
</protein>
<evidence type="ECO:0008006" key="3">
    <source>
        <dbReference type="Google" id="ProtNLM"/>
    </source>
</evidence>
<sequence>MAIAWPAELWPSQMTWGMVYNNRAFTSTLSNAQQILGYPGAYWSCTLSFEGLFDEDEREVTALLGKLQGMYGTVNIPAFTRTRSDDIGLPVVVTANAQATNMTLGGVTPNKKVFSFGDYITIAGEMFEVVDDASSNAQGRVQVFLNKRIRRTIVVGSAVEYRNPYSEMRRADDTNQLTVQPVVANGSFQFREAF</sequence>
<organism evidence="1 2">
    <name type="scientific">Pseudomonas fluorescens</name>
    <dbReference type="NCBI Taxonomy" id="294"/>
    <lineage>
        <taxon>Bacteria</taxon>
        <taxon>Pseudomonadati</taxon>
        <taxon>Pseudomonadota</taxon>
        <taxon>Gammaproteobacteria</taxon>
        <taxon>Pseudomonadales</taxon>
        <taxon>Pseudomonadaceae</taxon>
        <taxon>Pseudomonas</taxon>
    </lineage>
</organism>
<evidence type="ECO:0000313" key="2">
    <source>
        <dbReference type="Proteomes" id="UP000344274"/>
    </source>
</evidence>
<proteinExistence type="predicted"/>
<dbReference type="AlphaFoldDB" id="A0A5E6TKE4"/>
<reference evidence="1 2" key="1">
    <citation type="submission" date="2019-09" db="EMBL/GenBank/DDBJ databases">
        <authorList>
            <person name="Chandra G."/>
            <person name="Truman W A."/>
        </authorList>
    </citation>
    <scope>NUCLEOTIDE SEQUENCE [LARGE SCALE GENOMIC DNA]</scope>
    <source>
        <strain evidence="1">PS673</strain>
    </source>
</reference>
<dbReference type="RefSeq" id="WP_191629297.1">
    <property type="nucleotide sequence ID" value="NZ_CABVHB010000020.1"/>
</dbReference>
<accession>A0A5E6TKE4</accession>
<gene>
    <name evidence="1" type="ORF">PS673_02930</name>
</gene>
<name>A0A5E6TKE4_PSEFL</name>
<evidence type="ECO:0000313" key="1">
    <source>
        <dbReference type="EMBL" id="VVM93859.1"/>
    </source>
</evidence>